<organism evidence="1 2">
    <name type="scientific">Smallanthus sonchifolius</name>
    <dbReference type="NCBI Taxonomy" id="185202"/>
    <lineage>
        <taxon>Eukaryota</taxon>
        <taxon>Viridiplantae</taxon>
        <taxon>Streptophyta</taxon>
        <taxon>Embryophyta</taxon>
        <taxon>Tracheophyta</taxon>
        <taxon>Spermatophyta</taxon>
        <taxon>Magnoliopsida</taxon>
        <taxon>eudicotyledons</taxon>
        <taxon>Gunneridae</taxon>
        <taxon>Pentapetalae</taxon>
        <taxon>asterids</taxon>
        <taxon>campanulids</taxon>
        <taxon>Asterales</taxon>
        <taxon>Asteraceae</taxon>
        <taxon>Asteroideae</taxon>
        <taxon>Heliantheae alliance</taxon>
        <taxon>Millerieae</taxon>
        <taxon>Smallanthus</taxon>
    </lineage>
</organism>
<reference evidence="1 2" key="2">
    <citation type="journal article" date="2022" name="Mol. Ecol. Resour.">
        <title>The genomes of chicory, endive, great burdock and yacon provide insights into Asteraceae paleo-polyploidization history and plant inulin production.</title>
        <authorList>
            <person name="Fan W."/>
            <person name="Wang S."/>
            <person name="Wang H."/>
            <person name="Wang A."/>
            <person name="Jiang F."/>
            <person name="Liu H."/>
            <person name="Zhao H."/>
            <person name="Xu D."/>
            <person name="Zhang Y."/>
        </authorList>
    </citation>
    <scope>NUCLEOTIDE SEQUENCE [LARGE SCALE GENOMIC DNA]</scope>
    <source>
        <strain evidence="2">cv. Yunnan</strain>
        <tissue evidence="1">Leaves</tissue>
    </source>
</reference>
<sequence length="524" mass="59323">MKSTGVDLSRIPYPARVLPFKNAREYSTFLDMFKQLKVNLQFIEVLQHMPKYDKFLKDLLSNKKKIGGISEVSLSEQCSAVVQNKLPEKLGDSGRFTIPCLFGGFPYTTLKYPRGIVENLLVKVGKFVFPVDFVILDMEVDDRVPLILGRPFLRTAKAMIDVFDGKLTLLVGDEMIAFDTAKSERDVGKHSHSVCMLEAFTDNHWDYDLEIEVGETAPNIEEPSDWVVELEKLLEQPDDYDDEVPDDLLEMMADFEEIIGKTPSVGKLVEVVEDPGDPGEDLEVPHVENPIPEPLPITIVLSEGIIVDPTPSSSVPRSRPPQKRTRALIDSSDLERVKTPSVGMFRGDNLLGYLNQVIFGPGRFKLWWKDLIDKYDGVLMFVGGICLMMCWRTGRPRRMKAVPVRIKEKPPDRLGFMLDFMRKIIRNEVPEEEVPSRYARDKGVGRLKIHSHAVREEWTGFLRGLGRAVASKCPSLYEKTGDQEPLGTRGNPEVATTILFLAVREEPNPKLSRSDLVFNFNSLR</sequence>
<reference evidence="2" key="1">
    <citation type="journal article" date="2022" name="Mol. Ecol. Resour.">
        <title>The genomes of chicory, endive, great burdock and yacon provide insights into Asteraceae palaeo-polyploidization history and plant inulin production.</title>
        <authorList>
            <person name="Fan W."/>
            <person name="Wang S."/>
            <person name="Wang H."/>
            <person name="Wang A."/>
            <person name="Jiang F."/>
            <person name="Liu H."/>
            <person name="Zhao H."/>
            <person name="Xu D."/>
            <person name="Zhang Y."/>
        </authorList>
    </citation>
    <scope>NUCLEOTIDE SEQUENCE [LARGE SCALE GENOMIC DNA]</scope>
    <source>
        <strain evidence="2">cv. Yunnan</strain>
    </source>
</reference>
<evidence type="ECO:0000313" key="2">
    <source>
        <dbReference type="Proteomes" id="UP001056120"/>
    </source>
</evidence>
<comment type="caution">
    <text evidence="1">The sequence shown here is derived from an EMBL/GenBank/DDBJ whole genome shotgun (WGS) entry which is preliminary data.</text>
</comment>
<proteinExistence type="predicted"/>
<name>A0ACB9IQQ2_9ASTR</name>
<gene>
    <name evidence="1" type="ORF">L1987_19762</name>
</gene>
<keyword evidence="2" id="KW-1185">Reference proteome</keyword>
<dbReference type="EMBL" id="CM042024">
    <property type="protein sequence ID" value="KAI3810152.1"/>
    <property type="molecule type" value="Genomic_DNA"/>
</dbReference>
<dbReference type="Proteomes" id="UP001056120">
    <property type="component" value="Linkage Group LG07"/>
</dbReference>
<protein>
    <submittedName>
        <fullName evidence="1">Uncharacterized protein</fullName>
    </submittedName>
</protein>
<evidence type="ECO:0000313" key="1">
    <source>
        <dbReference type="EMBL" id="KAI3810152.1"/>
    </source>
</evidence>
<accession>A0ACB9IQQ2</accession>